<protein>
    <submittedName>
        <fullName evidence="2">Uncharacterized protein</fullName>
    </submittedName>
</protein>
<dbReference type="EMBL" id="QFCR01000004">
    <property type="protein sequence ID" value="TNK90768.1"/>
    <property type="molecule type" value="Genomic_DNA"/>
</dbReference>
<evidence type="ECO:0000256" key="1">
    <source>
        <dbReference type="SAM" id="Phobius"/>
    </source>
</evidence>
<keyword evidence="1" id="KW-0472">Membrane</keyword>
<dbReference type="RefSeq" id="WP_103428592.1">
    <property type="nucleotide sequence ID" value="NZ_CP118925.1"/>
</dbReference>
<keyword evidence="1" id="KW-0812">Transmembrane</keyword>
<keyword evidence="1" id="KW-1133">Transmembrane helix</keyword>
<dbReference type="Proteomes" id="UP000313312">
    <property type="component" value="Unassembled WGS sequence"/>
</dbReference>
<evidence type="ECO:0000313" key="3">
    <source>
        <dbReference type="Proteomes" id="UP000313312"/>
    </source>
</evidence>
<organism evidence="2 3">
    <name type="scientific">Fructilactobacillus sanfranciscensis</name>
    <name type="common">Lactobacillus sanfranciscensis</name>
    <dbReference type="NCBI Taxonomy" id="1625"/>
    <lineage>
        <taxon>Bacteria</taxon>
        <taxon>Bacillati</taxon>
        <taxon>Bacillota</taxon>
        <taxon>Bacilli</taxon>
        <taxon>Lactobacillales</taxon>
        <taxon>Lactobacillaceae</taxon>
        <taxon>Fructilactobacillus</taxon>
    </lineage>
</organism>
<name>A0A5C4TJK5_FRUSA</name>
<reference evidence="2 3" key="1">
    <citation type="submission" date="2018-05" db="EMBL/GenBank/DDBJ databases">
        <title>Lactobacillus sanfranciscensis Ah4 draft denome sequence.</title>
        <authorList>
            <person name="Zhang G."/>
        </authorList>
    </citation>
    <scope>NUCLEOTIDE SEQUENCE [LARGE SCALE GENOMIC DNA]</scope>
    <source>
        <strain evidence="2 3">Ah4</strain>
    </source>
</reference>
<accession>A0A5C4TJK5</accession>
<sequence length="136" mass="15506">MKPKFTTIMLYLVIIFNLVLLTGIFKPKHHQKVSASMNERSQMTIDVQNQHHYKTNKHGKFVIHTSLVIGNQIHFQATNPEAQLKVAKSRSDYKTTVVLPKQQNTDVTIYSSGKELTNSHPITINVKNKQKVKNAP</sequence>
<dbReference type="GeneID" id="93161201"/>
<feature type="transmembrane region" description="Helical" evidence="1">
    <location>
        <begin position="6"/>
        <end position="25"/>
    </location>
</feature>
<dbReference type="AlphaFoldDB" id="A0A5C4TJK5"/>
<comment type="caution">
    <text evidence="2">The sequence shown here is derived from an EMBL/GenBank/DDBJ whole genome shotgun (WGS) entry which is preliminary data.</text>
</comment>
<evidence type="ECO:0000313" key="2">
    <source>
        <dbReference type="EMBL" id="TNK90768.1"/>
    </source>
</evidence>
<gene>
    <name evidence="2" type="ORF">DID87_02225</name>
</gene>
<proteinExistence type="predicted"/>